<dbReference type="EMBL" id="BTSX01000003">
    <property type="protein sequence ID" value="GMS88718.1"/>
    <property type="molecule type" value="Genomic_DNA"/>
</dbReference>
<reference evidence="2" key="1">
    <citation type="submission" date="2023-10" db="EMBL/GenBank/DDBJ databases">
        <title>Genome assembly of Pristionchus species.</title>
        <authorList>
            <person name="Yoshida K."/>
            <person name="Sommer R.J."/>
        </authorList>
    </citation>
    <scope>NUCLEOTIDE SEQUENCE</scope>
    <source>
        <strain evidence="2">RS0144</strain>
    </source>
</reference>
<feature type="region of interest" description="Disordered" evidence="1">
    <location>
        <begin position="1"/>
        <end position="38"/>
    </location>
</feature>
<organism evidence="2 3">
    <name type="scientific">Pristionchus entomophagus</name>
    <dbReference type="NCBI Taxonomy" id="358040"/>
    <lineage>
        <taxon>Eukaryota</taxon>
        <taxon>Metazoa</taxon>
        <taxon>Ecdysozoa</taxon>
        <taxon>Nematoda</taxon>
        <taxon>Chromadorea</taxon>
        <taxon>Rhabditida</taxon>
        <taxon>Rhabditina</taxon>
        <taxon>Diplogasteromorpha</taxon>
        <taxon>Diplogasteroidea</taxon>
        <taxon>Neodiplogasteridae</taxon>
        <taxon>Pristionchus</taxon>
    </lineage>
</organism>
<protein>
    <submittedName>
        <fullName evidence="2">Uncharacterized protein</fullName>
    </submittedName>
</protein>
<name>A0AAV5T3E5_9BILA</name>
<evidence type="ECO:0000313" key="3">
    <source>
        <dbReference type="Proteomes" id="UP001432027"/>
    </source>
</evidence>
<accession>A0AAV5T3E5</accession>
<feature type="non-terminal residue" evidence="2">
    <location>
        <position position="1"/>
    </location>
</feature>
<proteinExistence type="predicted"/>
<dbReference type="AlphaFoldDB" id="A0AAV5T3E5"/>
<feature type="compositionally biased region" description="Basic and acidic residues" evidence="1">
    <location>
        <begin position="21"/>
        <end position="32"/>
    </location>
</feature>
<dbReference type="Proteomes" id="UP001432027">
    <property type="component" value="Unassembled WGS sequence"/>
</dbReference>
<comment type="caution">
    <text evidence="2">The sequence shown here is derived from an EMBL/GenBank/DDBJ whole genome shotgun (WGS) entry which is preliminary data.</text>
</comment>
<keyword evidence="3" id="KW-1185">Reference proteome</keyword>
<gene>
    <name evidence="2" type="ORF">PENTCL1PPCAC_10893</name>
</gene>
<evidence type="ECO:0000313" key="2">
    <source>
        <dbReference type="EMBL" id="GMS88718.1"/>
    </source>
</evidence>
<evidence type="ECO:0000256" key="1">
    <source>
        <dbReference type="SAM" id="MobiDB-lite"/>
    </source>
</evidence>
<sequence>LPVRNSEVSMLGQKRSQQGSEIREPTIDDERRKLKKKKKMNESLTFGPNLFGNEDFDYLSRCPHLCLVEVFKHLERPEKATGSSTS</sequence>